<dbReference type="GO" id="GO:0004792">
    <property type="term" value="F:thiosulfate-cyanide sulfurtransferase activity"/>
    <property type="evidence" value="ECO:0007669"/>
    <property type="project" value="TreeGrafter"/>
</dbReference>
<dbReference type="InterPro" id="IPR000594">
    <property type="entry name" value="ThiF_NAD_FAD-bd"/>
</dbReference>
<dbReference type="InterPro" id="IPR045886">
    <property type="entry name" value="ThiF/MoeB/HesA"/>
</dbReference>
<keyword evidence="1 5" id="KW-0808">Transferase</keyword>
<evidence type="ECO:0000256" key="2">
    <source>
        <dbReference type="ARBA" id="ARBA00022741"/>
    </source>
</evidence>
<dbReference type="OrthoDB" id="9804286at2"/>
<keyword evidence="2" id="KW-0547">Nucleotide-binding</keyword>
<feature type="domain" description="THIF-type NAD/FAD binding fold" evidence="4">
    <location>
        <begin position="218"/>
        <end position="437"/>
    </location>
</feature>
<comment type="caution">
    <text evidence="5">The sequence shown here is derived from an EMBL/GenBank/DDBJ whole genome shotgun (WGS) entry which is preliminary data.</text>
</comment>
<evidence type="ECO:0000313" key="5">
    <source>
        <dbReference type="EMBL" id="KXG77435.1"/>
    </source>
</evidence>
<keyword evidence="5" id="KW-0548">Nucleotidyltransferase</keyword>
<evidence type="ECO:0000313" key="6">
    <source>
        <dbReference type="Proteomes" id="UP000070427"/>
    </source>
</evidence>
<proteinExistence type="predicted"/>
<dbReference type="Gene3D" id="3.40.50.720">
    <property type="entry name" value="NAD(P)-binding Rossmann-like Domain"/>
    <property type="match status" value="1"/>
</dbReference>
<dbReference type="SUPFAM" id="SSF69572">
    <property type="entry name" value="Activating enzymes of the ubiquitin-like proteins"/>
    <property type="match status" value="2"/>
</dbReference>
<keyword evidence="6" id="KW-1185">Reference proteome</keyword>
<sequence length="459" mass="50252">MILPKEQITRYMRHIIMPEISGAGQKKLLESKGIVVADSVEEILSLLYYLAASGIGHLHVILKKKEDFSELKAGLLDLNPDLELEFYSDIPNFKNMEKIEFAVFADGFEESEHLKGVPKIFNLIRPWAGCLMTARDTESNKLAFSQKMKGPYENSTGLVFSRFFAGTISAIEAIKICLNLGKVLENPLYYNLLDMEFKSIKDFEAVGEIAMEDPLKGKDLSTLKVLIIGSGGLGSPAAFSLALAGVKNIGLVDSDIVEMSNLNRQILHSTSRIGMPKVESAEMFLKKINSGIDIEKYHIRFSNKNALEIIKDYDIIIDGVDNLPTRYLLNDACVLAGKPLAEAAVLRFEGIAMTILPGEGPCYRCVFPKMPQAGAVPSCSEAGVLGPVPGVMGTLEAAEAIKIFGGCGRLLSGRFLIFDSLELNFMTPVLSKNEKCPACGENPSIKDLSGNYDFICENT</sequence>
<dbReference type="PANTHER" id="PTHR10953:SF102">
    <property type="entry name" value="ADENYLYLTRANSFERASE AND SULFURTRANSFERASE MOCS3"/>
    <property type="match status" value="1"/>
</dbReference>
<reference evidence="5 6" key="1">
    <citation type="submission" date="2015-12" db="EMBL/GenBank/DDBJ databases">
        <title>Draft genome sequnece of Fervidicola ferrireducens strain Y170.</title>
        <authorList>
            <person name="Patel B.K."/>
        </authorList>
    </citation>
    <scope>NUCLEOTIDE SEQUENCE [LARGE SCALE GENOMIC DNA]</scope>
    <source>
        <strain evidence="5 6">Y170</strain>
    </source>
</reference>
<protein>
    <submittedName>
        <fullName evidence="5">Putative adenylyltransferase/sulfurtransferase MoeZ</fullName>
    </submittedName>
</protein>
<dbReference type="GO" id="GO:0016779">
    <property type="term" value="F:nucleotidyltransferase activity"/>
    <property type="evidence" value="ECO:0007669"/>
    <property type="project" value="UniProtKB-KW"/>
</dbReference>
<dbReference type="GO" id="GO:0008641">
    <property type="term" value="F:ubiquitin-like modifier activating enzyme activity"/>
    <property type="evidence" value="ECO:0007669"/>
    <property type="project" value="InterPro"/>
</dbReference>
<dbReference type="InParanoid" id="A0A140LA60"/>
<evidence type="ECO:0000256" key="3">
    <source>
        <dbReference type="ARBA" id="ARBA00022840"/>
    </source>
</evidence>
<dbReference type="Pfam" id="PF00899">
    <property type="entry name" value="ThiF"/>
    <property type="match status" value="1"/>
</dbReference>
<dbReference type="FunFam" id="3.40.50.720:FF:000033">
    <property type="entry name" value="Adenylyltransferase and sulfurtransferase MOCS3"/>
    <property type="match status" value="1"/>
</dbReference>
<evidence type="ECO:0000259" key="4">
    <source>
        <dbReference type="Pfam" id="PF00899"/>
    </source>
</evidence>
<dbReference type="InterPro" id="IPR035985">
    <property type="entry name" value="Ubiquitin-activating_enz"/>
</dbReference>
<keyword evidence="3" id="KW-0067">ATP-binding</keyword>
<dbReference type="PATRIC" id="fig|520764.3.peg.1201"/>
<gene>
    <name evidence="5" type="primary">moeZ</name>
    <name evidence="5" type="ORF">AN618_11630</name>
</gene>
<dbReference type="CDD" id="cd00757">
    <property type="entry name" value="ThiF_MoeB_HesA_family"/>
    <property type="match status" value="1"/>
</dbReference>
<organism evidence="5 6">
    <name type="scientific">Fervidicola ferrireducens</name>
    <dbReference type="NCBI Taxonomy" id="520764"/>
    <lineage>
        <taxon>Bacteria</taxon>
        <taxon>Bacillati</taxon>
        <taxon>Bacillota</taxon>
        <taxon>Clostridia</taxon>
        <taxon>Thermosediminibacterales</taxon>
        <taxon>Thermosediminibacteraceae</taxon>
        <taxon>Fervidicola</taxon>
    </lineage>
</organism>
<dbReference type="GO" id="GO:0005829">
    <property type="term" value="C:cytosol"/>
    <property type="evidence" value="ECO:0007669"/>
    <property type="project" value="TreeGrafter"/>
</dbReference>
<name>A0A140LA60_9FIRM</name>
<accession>A0A140LA60</accession>
<dbReference type="Proteomes" id="UP000070427">
    <property type="component" value="Unassembled WGS sequence"/>
</dbReference>
<dbReference type="GO" id="GO:0008146">
    <property type="term" value="F:sulfotransferase activity"/>
    <property type="evidence" value="ECO:0007669"/>
    <property type="project" value="TreeGrafter"/>
</dbReference>
<dbReference type="GO" id="GO:0005524">
    <property type="term" value="F:ATP binding"/>
    <property type="evidence" value="ECO:0007669"/>
    <property type="project" value="UniProtKB-KW"/>
</dbReference>
<dbReference type="AlphaFoldDB" id="A0A140LA60"/>
<dbReference type="EMBL" id="LOED01000011">
    <property type="protein sequence ID" value="KXG77435.1"/>
    <property type="molecule type" value="Genomic_DNA"/>
</dbReference>
<dbReference type="STRING" id="520764.AN618_11630"/>
<evidence type="ECO:0000256" key="1">
    <source>
        <dbReference type="ARBA" id="ARBA00022679"/>
    </source>
</evidence>
<dbReference type="PANTHER" id="PTHR10953">
    <property type="entry name" value="UBIQUITIN-ACTIVATING ENZYME E1"/>
    <property type="match status" value="1"/>
</dbReference>